<evidence type="ECO:0000313" key="2">
    <source>
        <dbReference type="EMBL" id="MPC68313.1"/>
    </source>
</evidence>
<gene>
    <name evidence="2" type="ORF">E2C01_062512</name>
</gene>
<comment type="caution">
    <text evidence="2">The sequence shown here is derived from an EMBL/GenBank/DDBJ whole genome shotgun (WGS) entry which is preliminary data.</text>
</comment>
<dbReference type="AlphaFoldDB" id="A0A5B7HDW0"/>
<sequence length="89" mass="9277">MSEPGRRGVASFTAEDSRDATRNTRSLAPPSSPGNHHETLGSGNEARGAVLTPSFFITSLFFSLSGNTRCDGGQHHSHYCGVVAGGTVT</sequence>
<dbReference type="Proteomes" id="UP000324222">
    <property type="component" value="Unassembled WGS sequence"/>
</dbReference>
<name>A0A5B7HDW0_PORTR</name>
<evidence type="ECO:0000256" key="1">
    <source>
        <dbReference type="SAM" id="MobiDB-lite"/>
    </source>
</evidence>
<feature type="region of interest" description="Disordered" evidence="1">
    <location>
        <begin position="1"/>
        <end position="45"/>
    </location>
</feature>
<organism evidence="2 3">
    <name type="scientific">Portunus trituberculatus</name>
    <name type="common">Swimming crab</name>
    <name type="synonym">Neptunus trituberculatus</name>
    <dbReference type="NCBI Taxonomy" id="210409"/>
    <lineage>
        <taxon>Eukaryota</taxon>
        <taxon>Metazoa</taxon>
        <taxon>Ecdysozoa</taxon>
        <taxon>Arthropoda</taxon>
        <taxon>Crustacea</taxon>
        <taxon>Multicrustacea</taxon>
        <taxon>Malacostraca</taxon>
        <taxon>Eumalacostraca</taxon>
        <taxon>Eucarida</taxon>
        <taxon>Decapoda</taxon>
        <taxon>Pleocyemata</taxon>
        <taxon>Brachyura</taxon>
        <taxon>Eubrachyura</taxon>
        <taxon>Portunoidea</taxon>
        <taxon>Portunidae</taxon>
        <taxon>Portuninae</taxon>
        <taxon>Portunus</taxon>
    </lineage>
</organism>
<dbReference type="EMBL" id="VSRR010027646">
    <property type="protein sequence ID" value="MPC68313.1"/>
    <property type="molecule type" value="Genomic_DNA"/>
</dbReference>
<reference evidence="2 3" key="1">
    <citation type="submission" date="2019-05" db="EMBL/GenBank/DDBJ databases">
        <title>Another draft genome of Portunus trituberculatus and its Hox gene families provides insights of decapod evolution.</title>
        <authorList>
            <person name="Jeong J.-H."/>
            <person name="Song I."/>
            <person name="Kim S."/>
            <person name="Choi T."/>
            <person name="Kim D."/>
            <person name="Ryu S."/>
            <person name="Kim W."/>
        </authorList>
    </citation>
    <scope>NUCLEOTIDE SEQUENCE [LARGE SCALE GENOMIC DNA]</scope>
    <source>
        <tissue evidence="2">Muscle</tissue>
    </source>
</reference>
<proteinExistence type="predicted"/>
<keyword evidence="3" id="KW-1185">Reference proteome</keyword>
<accession>A0A5B7HDW0</accession>
<evidence type="ECO:0000313" key="3">
    <source>
        <dbReference type="Proteomes" id="UP000324222"/>
    </source>
</evidence>
<protein>
    <submittedName>
        <fullName evidence="2">Uncharacterized protein</fullName>
    </submittedName>
</protein>